<comment type="caution">
    <text evidence="1">The sequence shown here is derived from an EMBL/GenBank/DDBJ whole genome shotgun (WGS) entry which is preliminary data.</text>
</comment>
<dbReference type="EMBL" id="JBHSFY010000002">
    <property type="protein sequence ID" value="MFC4476356.1"/>
    <property type="molecule type" value="Genomic_DNA"/>
</dbReference>
<reference evidence="2" key="1">
    <citation type="journal article" date="2019" name="Int. J. Syst. Evol. Microbiol.">
        <title>The Global Catalogue of Microorganisms (GCM) 10K type strain sequencing project: providing services to taxonomists for standard genome sequencing and annotation.</title>
        <authorList>
            <consortium name="The Broad Institute Genomics Platform"/>
            <consortium name="The Broad Institute Genome Sequencing Center for Infectious Disease"/>
            <person name="Wu L."/>
            <person name="Ma J."/>
        </authorList>
    </citation>
    <scope>NUCLEOTIDE SEQUENCE [LARGE SCALE GENOMIC DNA]</scope>
    <source>
        <strain evidence="2">NBRC 103627</strain>
    </source>
</reference>
<evidence type="ECO:0000313" key="1">
    <source>
        <dbReference type="EMBL" id="MFC4476356.1"/>
    </source>
</evidence>
<protein>
    <submittedName>
        <fullName evidence="1">Uncharacterized protein</fullName>
    </submittedName>
</protein>
<proteinExistence type="predicted"/>
<feature type="non-terminal residue" evidence="1">
    <location>
        <position position="1"/>
    </location>
</feature>
<gene>
    <name evidence="1" type="ORF">ACFO3N_04705</name>
</gene>
<keyword evidence="2" id="KW-1185">Reference proteome</keyword>
<name>A0ABV8Z8S2_9FLAO</name>
<accession>A0ABV8Z8S2</accession>
<dbReference type="Proteomes" id="UP001596003">
    <property type="component" value="Unassembled WGS sequence"/>
</dbReference>
<sequence length="235" mass="25064">VYRYTNEAGDTVDIEVINDVTSNFTTIVADPDVKRILEELIKVTGGNVSYNADTQKFYYKDANGDDQEISINDAIAKADLTTTTSDTVLKVTGTKATLVAATVDLVPSVNKGDVLTTTAAGVEWKAPQNNKMNIRRITANGQLDETSDSIIVIDGSATSGTINLNLPGSITDDSMIGKVFSIKRADANDNATVKIVATGGTIDETDTTITLGLTNTVQIVIESIAPLKWQVLSKF</sequence>
<evidence type="ECO:0000313" key="2">
    <source>
        <dbReference type="Proteomes" id="UP001596003"/>
    </source>
</evidence>
<organism evidence="1 2">
    <name type="scientific">Flavobacterium chungangensis</name>
    <dbReference type="NCBI Taxonomy" id="2708132"/>
    <lineage>
        <taxon>Bacteria</taxon>
        <taxon>Pseudomonadati</taxon>
        <taxon>Bacteroidota</taxon>
        <taxon>Flavobacteriia</taxon>
        <taxon>Flavobacteriales</taxon>
        <taxon>Flavobacteriaceae</taxon>
        <taxon>Flavobacterium</taxon>
    </lineage>
</organism>